<keyword evidence="6" id="KW-0560">Oxidoreductase</keyword>
<dbReference type="GeneID" id="83204862"/>
<proteinExistence type="inferred from homology"/>
<evidence type="ECO:0000256" key="5">
    <source>
        <dbReference type="ARBA" id="ARBA00022857"/>
    </source>
</evidence>
<dbReference type="InterPro" id="IPR036188">
    <property type="entry name" value="FAD/NAD-bd_sf"/>
</dbReference>
<dbReference type="InterPro" id="IPR020946">
    <property type="entry name" value="Flavin_mOase-like"/>
</dbReference>
<reference evidence="9" key="1">
    <citation type="submission" date="2022-11" db="EMBL/GenBank/DDBJ databases">
        <authorList>
            <person name="Petersen C."/>
        </authorList>
    </citation>
    <scope>NUCLEOTIDE SEQUENCE</scope>
    <source>
        <strain evidence="9">IBT 19713</strain>
    </source>
</reference>
<dbReference type="EMBL" id="JAPQKS010000006">
    <property type="protein sequence ID" value="KAJ5223721.1"/>
    <property type="molecule type" value="Genomic_DNA"/>
</dbReference>
<dbReference type="PRINTS" id="PR00370">
    <property type="entry name" value="FMOXYGENASE"/>
</dbReference>
<dbReference type="PANTHER" id="PTHR23023">
    <property type="entry name" value="DIMETHYLANILINE MONOOXYGENASE"/>
    <property type="match status" value="1"/>
</dbReference>
<dbReference type="GO" id="GO:0004499">
    <property type="term" value="F:N,N-dimethylaniline monooxygenase activity"/>
    <property type="evidence" value="ECO:0007669"/>
    <property type="project" value="InterPro"/>
</dbReference>
<keyword evidence="3" id="KW-0285">Flavoprotein</keyword>
<evidence type="ECO:0000256" key="8">
    <source>
        <dbReference type="SAM" id="MobiDB-lite"/>
    </source>
</evidence>
<evidence type="ECO:0000313" key="10">
    <source>
        <dbReference type="Proteomes" id="UP001150941"/>
    </source>
</evidence>
<keyword evidence="4" id="KW-0274">FAD</keyword>
<evidence type="ECO:0000256" key="1">
    <source>
        <dbReference type="ARBA" id="ARBA00001974"/>
    </source>
</evidence>
<name>A0A9W9NPR0_9EURO</name>
<gene>
    <name evidence="9" type="ORF">N7468_008263</name>
</gene>
<dbReference type="GO" id="GO:0050660">
    <property type="term" value="F:flavin adenine dinucleotide binding"/>
    <property type="evidence" value="ECO:0007669"/>
    <property type="project" value="InterPro"/>
</dbReference>
<dbReference type="InterPro" id="IPR050346">
    <property type="entry name" value="FMO-like"/>
</dbReference>
<evidence type="ECO:0000256" key="3">
    <source>
        <dbReference type="ARBA" id="ARBA00022630"/>
    </source>
</evidence>
<dbReference type="GO" id="GO:0050661">
    <property type="term" value="F:NADP binding"/>
    <property type="evidence" value="ECO:0007669"/>
    <property type="project" value="InterPro"/>
</dbReference>
<organism evidence="9 10">
    <name type="scientific">Penicillium chermesinum</name>
    <dbReference type="NCBI Taxonomy" id="63820"/>
    <lineage>
        <taxon>Eukaryota</taxon>
        <taxon>Fungi</taxon>
        <taxon>Dikarya</taxon>
        <taxon>Ascomycota</taxon>
        <taxon>Pezizomycotina</taxon>
        <taxon>Eurotiomycetes</taxon>
        <taxon>Eurotiomycetidae</taxon>
        <taxon>Eurotiales</taxon>
        <taxon>Aspergillaceae</taxon>
        <taxon>Penicillium</taxon>
    </lineage>
</organism>
<keyword evidence="10" id="KW-1185">Reference proteome</keyword>
<dbReference type="OrthoDB" id="66881at2759"/>
<accession>A0A9W9NPR0</accession>
<comment type="similarity">
    <text evidence="2">Belongs to the FMO family.</text>
</comment>
<evidence type="ECO:0000256" key="4">
    <source>
        <dbReference type="ARBA" id="ARBA00022827"/>
    </source>
</evidence>
<keyword evidence="7" id="KW-0503">Monooxygenase</keyword>
<evidence type="ECO:0000313" key="9">
    <source>
        <dbReference type="EMBL" id="KAJ5223721.1"/>
    </source>
</evidence>
<dbReference type="SUPFAM" id="SSF51905">
    <property type="entry name" value="FAD/NAD(P)-binding domain"/>
    <property type="match status" value="2"/>
</dbReference>
<evidence type="ECO:0008006" key="11">
    <source>
        <dbReference type="Google" id="ProtNLM"/>
    </source>
</evidence>
<evidence type="ECO:0000256" key="7">
    <source>
        <dbReference type="ARBA" id="ARBA00023033"/>
    </source>
</evidence>
<dbReference type="AlphaFoldDB" id="A0A9W9NPR0"/>
<dbReference type="InterPro" id="IPR000960">
    <property type="entry name" value="Flavin_mOase"/>
</dbReference>
<evidence type="ECO:0000256" key="6">
    <source>
        <dbReference type="ARBA" id="ARBA00023002"/>
    </source>
</evidence>
<evidence type="ECO:0000256" key="2">
    <source>
        <dbReference type="ARBA" id="ARBA00009183"/>
    </source>
</evidence>
<dbReference type="Proteomes" id="UP001150941">
    <property type="component" value="Unassembled WGS sequence"/>
</dbReference>
<keyword evidence="5" id="KW-0521">NADP</keyword>
<protein>
    <recommendedName>
        <fullName evidence="11">Thiol-specific monooxygenase</fullName>
    </recommendedName>
</protein>
<dbReference type="Pfam" id="PF00743">
    <property type="entry name" value="FMO-like"/>
    <property type="match status" value="2"/>
</dbReference>
<sequence length="490" mass="54726">MATLGVRRVAIIGAGPCGLAAAKYLMAEKYFEQIDVFEQRNTIGGIWNYTPCFIKAEESSTTTVPNVDAQEPAERPTWTTSPHGNTEPIFVSPIYAHLETNNPKELLRFSEKALPADAQLFPKHAVIRQYLESYGEEVKDLVQFETQVQNLKVKDPQNNTWELTATNLRTGAVITSTYDAVVAANGHYVVPYIPDILGVSAWNKAYPNSISHSKFYDSPEVFRGKKVVIIGGAASGLDIGAQIGAVTKGKIIVSQRSESYLAVSAPSDRTIRPQIAEFLPPASHDREIRFSDGHVEDQVDAVLFCTGYFYSFPFLQTLEPPVVTDGSRTRNVYKQIFYIEHPTLAFPVLAQKVTPFPMAENQAAVFARVWSGRLPLPSKEDMKASEDAEIALRGDGKAFHVYEYPVDCDYMNEMYSWAGKAQPRSGLDNDGHGKPSAFWGEKERWLRSKFPDIRRAFVNQGEKRSEIKSIVDLGFEFGAWKRRQQGAPKL</sequence>
<dbReference type="Gene3D" id="3.50.50.60">
    <property type="entry name" value="FAD/NAD(P)-binding domain"/>
    <property type="match status" value="2"/>
</dbReference>
<reference evidence="9" key="2">
    <citation type="journal article" date="2023" name="IMA Fungus">
        <title>Comparative genomic study of the Penicillium genus elucidates a diverse pangenome and 15 lateral gene transfer events.</title>
        <authorList>
            <person name="Petersen C."/>
            <person name="Sorensen T."/>
            <person name="Nielsen M.R."/>
            <person name="Sondergaard T.E."/>
            <person name="Sorensen J.L."/>
            <person name="Fitzpatrick D.A."/>
            <person name="Frisvad J.C."/>
            <person name="Nielsen K.L."/>
        </authorList>
    </citation>
    <scope>NUCLEOTIDE SEQUENCE</scope>
    <source>
        <strain evidence="9">IBT 19713</strain>
    </source>
</reference>
<comment type="cofactor">
    <cofactor evidence="1">
        <name>FAD</name>
        <dbReference type="ChEBI" id="CHEBI:57692"/>
    </cofactor>
</comment>
<dbReference type="FunFam" id="3.50.50.60:FF:000138">
    <property type="entry name" value="Flavin-containing monooxygenase"/>
    <property type="match status" value="1"/>
</dbReference>
<dbReference type="RefSeq" id="XP_058327904.1">
    <property type="nucleotide sequence ID" value="XM_058477559.1"/>
</dbReference>
<dbReference type="Pfam" id="PF13450">
    <property type="entry name" value="NAD_binding_8"/>
    <property type="match status" value="1"/>
</dbReference>
<comment type="caution">
    <text evidence="9">The sequence shown here is derived from an EMBL/GenBank/DDBJ whole genome shotgun (WGS) entry which is preliminary data.</text>
</comment>
<feature type="region of interest" description="Disordered" evidence="8">
    <location>
        <begin position="63"/>
        <end position="84"/>
    </location>
</feature>